<keyword evidence="5" id="KW-0472">Membrane</keyword>
<name>A0A7J8J8J7_MOLMO</name>
<evidence type="ECO:0000259" key="6">
    <source>
        <dbReference type="Pfam" id="PF01602"/>
    </source>
</evidence>
<dbReference type="Pfam" id="PF01602">
    <property type="entry name" value="Adaptin_N"/>
    <property type="match status" value="1"/>
</dbReference>
<feature type="domain" description="Clathrin/coatomer adaptor adaptin-like N-terminal" evidence="6">
    <location>
        <begin position="1"/>
        <end position="173"/>
    </location>
</feature>
<dbReference type="EMBL" id="JACASF010000002">
    <property type="protein sequence ID" value="KAF6492472.1"/>
    <property type="molecule type" value="Genomic_DNA"/>
</dbReference>
<dbReference type="GO" id="GO:0006886">
    <property type="term" value="P:intracellular protein transport"/>
    <property type="evidence" value="ECO:0007669"/>
    <property type="project" value="InterPro"/>
</dbReference>
<evidence type="ECO:0000256" key="5">
    <source>
        <dbReference type="ARBA" id="ARBA00023136"/>
    </source>
</evidence>
<dbReference type="GO" id="GO:0012505">
    <property type="term" value="C:endomembrane system"/>
    <property type="evidence" value="ECO:0007669"/>
    <property type="project" value="UniProtKB-SubCell"/>
</dbReference>
<dbReference type="InterPro" id="IPR026739">
    <property type="entry name" value="AP_beta"/>
</dbReference>
<dbReference type="SUPFAM" id="SSF48371">
    <property type="entry name" value="ARM repeat"/>
    <property type="match status" value="1"/>
</dbReference>
<accession>A0A7J8J8J7</accession>
<comment type="similarity">
    <text evidence="2">Belongs to the adaptor complexes large subunit family.</text>
</comment>
<dbReference type="InterPro" id="IPR011989">
    <property type="entry name" value="ARM-like"/>
</dbReference>
<evidence type="ECO:0000313" key="8">
    <source>
        <dbReference type="Proteomes" id="UP000550707"/>
    </source>
</evidence>
<sequence length="247" mass="27308">MQTDHLELKELVYLYLMNSAKSQRDMVIMAVNSFVKNYEDPNPLIRSLAIRIMGYIWVDKITEYLCEPLLKCLKDEDPYVRKTAAICVAKLHDINTQMVDDQGFLDSLQDLIADSSPMMANAVAALPEISESHPKSNLLDLNPQNIDKLLTTLCECTEWGQIFILDCLSIITLKMTRRLRASHICPLQTKSEEYASGFTVSAAGHGTGTSCVTSNGPGISTGHDISISIALNSGMDSVLFSQGLFIL</sequence>
<evidence type="ECO:0000256" key="4">
    <source>
        <dbReference type="ARBA" id="ARBA00022927"/>
    </source>
</evidence>
<dbReference type="AlphaFoldDB" id="A0A7J8J8J7"/>
<evidence type="ECO:0000256" key="1">
    <source>
        <dbReference type="ARBA" id="ARBA00004184"/>
    </source>
</evidence>
<dbReference type="GO" id="GO:0016192">
    <property type="term" value="P:vesicle-mediated transport"/>
    <property type="evidence" value="ECO:0007669"/>
    <property type="project" value="InterPro"/>
</dbReference>
<dbReference type="InterPro" id="IPR002553">
    <property type="entry name" value="Clathrin/coatomer_adapt-like_N"/>
</dbReference>
<evidence type="ECO:0000256" key="2">
    <source>
        <dbReference type="ARBA" id="ARBA00006613"/>
    </source>
</evidence>
<protein>
    <recommendedName>
        <fullName evidence="6">Clathrin/coatomer adaptor adaptin-like N-terminal domain-containing protein</fullName>
    </recommendedName>
</protein>
<evidence type="ECO:0000256" key="3">
    <source>
        <dbReference type="ARBA" id="ARBA00022448"/>
    </source>
</evidence>
<dbReference type="InterPro" id="IPR016024">
    <property type="entry name" value="ARM-type_fold"/>
</dbReference>
<evidence type="ECO:0000313" key="7">
    <source>
        <dbReference type="EMBL" id="KAF6492472.1"/>
    </source>
</evidence>
<organism evidence="7 8">
    <name type="scientific">Molossus molossus</name>
    <name type="common">Pallas' mastiff bat</name>
    <name type="synonym">Vespertilio molossus</name>
    <dbReference type="NCBI Taxonomy" id="27622"/>
    <lineage>
        <taxon>Eukaryota</taxon>
        <taxon>Metazoa</taxon>
        <taxon>Chordata</taxon>
        <taxon>Craniata</taxon>
        <taxon>Vertebrata</taxon>
        <taxon>Euteleostomi</taxon>
        <taxon>Mammalia</taxon>
        <taxon>Eutheria</taxon>
        <taxon>Laurasiatheria</taxon>
        <taxon>Chiroptera</taxon>
        <taxon>Yangochiroptera</taxon>
        <taxon>Molossidae</taxon>
        <taxon>Molossus</taxon>
    </lineage>
</organism>
<keyword evidence="8" id="KW-1185">Reference proteome</keyword>
<dbReference type="GO" id="GO:0030117">
    <property type="term" value="C:membrane coat"/>
    <property type="evidence" value="ECO:0007669"/>
    <property type="project" value="InterPro"/>
</dbReference>
<keyword evidence="4" id="KW-0653">Protein transport</keyword>
<dbReference type="Gene3D" id="1.25.10.10">
    <property type="entry name" value="Leucine-rich Repeat Variant"/>
    <property type="match status" value="1"/>
</dbReference>
<keyword evidence="3" id="KW-0813">Transport</keyword>
<dbReference type="PANTHER" id="PTHR11134">
    <property type="entry name" value="ADAPTOR COMPLEX SUBUNIT BETA FAMILY MEMBER"/>
    <property type="match status" value="1"/>
</dbReference>
<dbReference type="Proteomes" id="UP000550707">
    <property type="component" value="Unassembled WGS sequence"/>
</dbReference>
<comment type="caution">
    <text evidence="7">The sequence shown here is derived from an EMBL/GenBank/DDBJ whole genome shotgun (WGS) entry which is preliminary data.</text>
</comment>
<dbReference type="InParanoid" id="A0A7J8J8J7"/>
<reference evidence="7 8" key="1">
    <citation type="journal article" date="2020" name="Nature">
        <title>Six reference-quality genomes reveal evolution of bat adaptations.</title>
        <authorList>
            <person name="Jebb D."/>
            <person name="Huang Z."/>
            <person name="Pippel M."/>
            <person name="Hughes G.M."/>
            <person name="Lavrichenko K."/>
            <person name="Devanna P."/>
            <person name="Winkler S."/>
            <person name="Jermiin L.S."/>
            <person name="Skirmuntt E.C."/>
            <person name="Katzourakis A."/>
            <person name="Burkitt-Gray L."/>
            <person name="Ray D.A."/>
            <person name="Sullivan K.A.M."/>
            <person name="Roscito J.G."/>
            <person name="Kirilenko B.M."/>
            <person name="Davalos L.M."/>
            <person name="Corthals A.P."/>
            <person name="Power M.L."/>
            <person name="Jones G."/>
            <person name="Ransome R.D."/>
            <person name="Dechmann D.K.N."/>
            <person name="Locatelli A.G."/>
            <person name="Puechmaille S.J."/>
            <person name="Fedrigo O."/>
            <person name="Jarvis E.D."/>
            <person name="Hiller M."/>
            <person name="Vernes S.C."/>
            <person name="Myers E.W."/>
            <person name="Teeling E.C."/>
        </authorList>
    </citation>
    <scope>NUCLEOTIDE SEQUENCE [LARGE SCALE GENOMIC DNA]</scope>
    <source>
        <strain evidence="7">MMolMol1</strain>
        <tissue evidence="7">Muscle</tissue>
    </source>
</reference>
<gene>
    <name evidence="7" type="ORF">HJG59_009669</name>
</gene>
<proteinExistence type="inferred from homology"/>
<comment type="subcellular location">
    <subcellularLocation>
        <location evidence="1">Endomembrane system</location>
        <topology evidence="1">Peripheral membrane protein</topology>
    </subcellularLocation>
</comment>